<evidence type="ECO:0000313" key="8">
    <source>
        <dbReference type="EMBL" id="BDG60478.1"/>
    </source>
</evidence>
<dbReference type="Proteomes" id="UP001163687">
    <property type="component" value="Chromosome"/>
</dbReference>
<feature type="transmembrane region" description="Helical" evidence="6">
    <location>
        <begin position="164"/>
        <end position="185"/>
    </location>
</feature>
<proteinExistence type="predicted"/>
<dbReference type="Pfam" id="PF01292">
    <property type="entry name" value="Ni_hydr_CYTB"/>
    <property type="match status" value="1"/>
</dbReference>
<dbReference type="GO" id="GO:0009055">
    <property type="term" value="F:electron transfer activity"/>
    <property type="evidence" value="ECO:0007669"/>
    <property type="project" value="InterPro"/>
</dbReference>
<dbReference type="InterPro" id="IPR051817">
    <property type="entry name" value="FDH_cytochrome_b556_subunit"/>
</dbReference>
<keyword evidence="4 6" id="KW-1133">Transmembrane helix</keyword>
<evidence type="ECO:0000259" key="7">
    <source>
        <dbReference type="Pfam" id="PF01292"/>
    </source>
</evidence>
<evidence type="ECO:0000256" key="1">
    <source>
        <dbReference type="ARBA" id="ARBA00004651"/>
    </source>
</evidence>
<evidence type="ECO:0000256" key="3">
    <source>
        <dbReference type="ARBA" id="ARBA00022692"/>
    </source>
</evidence>
<dbReference type="KEGG" id="cmic:caldi_15680"/>
<accession>A0AA35CL85</accession>
<name>A0AA35CL85_9FIRM</name>
<dbReference type="SUPFAM" id="SSF81342">
    <property type="entry name" value="Transmembrane di-heme cytochromes"/>
    <property type="match status" value="1"/>
</dbReference>
<dbReference type="GO" id="GO:0036397">
    <property type="term" value="F:formate dehydrogenase (quinone) activity"/>
    <property type="evidence" value="ECO:0007669"/>
    <property type="project" value="TreeGrafter"/>
</dbReference>
<reference evidence="8" key="1">
    <citation type="submission" date="2022-03" db="EMBL/GenBank/DDBJ databases">
        <title>Complete genome sequence of Caldinitratiruptor microaerophilus.</title>
        <authorList>
            <person name="Mukaiyama R."/>
            <person name="Nishiyama T."/>
            <person name="Ueda K."/>
        </authorList>
    </citation>
    <scope>NUCLEOTIDE SEQUENCE</scope>
    <source>
        <strain evidence="8">JCM 16183</strain>
    </source>
</reference>
<dbReference type="PANTHER" id="PTHR30074">
    <property type="entry name" value="FORMATE DEHYDROGENASE, NITRATE-INDUCIBLE, CYTOCHROME B556 FDN SUBUNIT"/>
    <property type="match status" value="1"/>
</dbReference>
<evidence type="ECO:0000313" key="9">
    <source>
        <dbReference type="Proteomes" id="UP001163687"/>
    </source>
</evidence>
<dbReference type="GO" id="GO:0015944">
    <property type="term" value="P:formate oxidation"/>
    <property type="evidence" value="ECO:0007669"/>
    <property type="project" value="TreeGrafter"/>
</dbReference>
<evidence type="ECO:0000256" key="2">
    <source>
        <dbReference type="ARBA" id="ARBA00022475"/>
    </source>
</evidence>
<feature type="transmembrane region" description="Helical" evidence="6">
    <location>
        <begin position="62"/>
        <end position="81"/>
    </location>
</feature>
<dbReference type="GO" id="GO:0005886">
    <property type="term" value="C:plasma membrane"/>
    <property type="evidence" value="ECO:0007669"/>
    <property type="project" value="UniProtKB-SubCell"/>
</dbReference>
<dbReference type="Gene3D" id="1.20.950.20">
    <property type="entry name" value="Transmembrane di-heme cytochromes, Chain C"/>
    <property type="match status" value="1"/>
</dbReference>
<comment type="subcellular location">
    <subcellularLocation>
        <location evidence="1">Cell membrane</location>
        <topology evidence="1">Multi-pass membrane protein</topology>
    </subcellularLocation>
</comment>
<feature type="transmembrane region" description="Helical" evidence="6">
    <location>
        <begin position="16"/>
        <end position="37"/>
    </location>
</feature>
<dbReference type="GO" id="GO:0009326">
    <property type="term" value="C:formate dehydrogenase complex"/>
    <property type="evidence" value="ECO:0007669"/>
    <property type="project" value="TreeGrafter"/>
</dbReference>
<dbReference type="InterPro" id="IPR011577">
    <property type="entry name" value="Cyt_b561_bac/Ni-Hgenase"/>
</dbReference>
<dbReference type="PANTHER" id="PTHR30074:SF6">
    <property type="entry name" value="FORMATE DEHYDROGENASE GAMMA SUBUNIT"/>
    <property type="match status" value="1"/>
</dbReference>
<feature type="transmembrane region" description="Helical" evidence="6">
    <location>
        <begin position="130"/>
        <end position="152"/>
    </location>
</feature>
<dbReference type="EMBL" id="AP025628">
    <property type="protein sequence ID" value="BDG60478.1"/>
    <property type="molecule type" value="Genomic_DNA"/>
</dbReference>
<evidence type="ECO:0000256" key="4">
    <source>
        <dbReference type="ARBA" id="ARBA00022989"/>
    </source>
</evidence>
<gene>
    <name evidence="8" type="ORF">caldi_15680</name>
</gene>
<dbReference type="InterPro" id="IPR016174">
    <property type="entry name" value="Di-haem_cyt_TM"/>
</dbReference>
<dbReference type="GO" id="GO:0009061">
    <property type="term" value="P:anaerobic respiration"/>
    <property type="evidence" value="ECO:0007669"/>
    <property type="project" value="TreeGrafter"/>
</dbReference>
<keyword evidence="5 6" id="KW-0472">Membrane</keyword>
<organism evidence="8 9">
    <name type="scientific">Caldinitratiruptor microaerophilus</name>
    <dbReference type="NCBI Taxonomy" id="671077"/>
    <lineage>
        <taxon>Bacteria</taxon>
        <taxon>Bacillati</taxon>
        <taxon>Bacillota</taxon>
        <taxon>Clostridia</taxon>
        <taxon>Eubacteriales</taxon>
        <taxon>Symbiobacteriaceae</taxon>
        <taxon>Caldinitratiruptor</taxon>
    </lineage>
</organism>
<evidence type="ECO:0000256" key="6">
    <source>
        <dbReference type="SAM" id="Phobius"/>
    </source>
</evidence>
<evidence type="ECO:0000256" key="5">
    <source>
        <dbReference type="ARBA" id="ARBA00023136"/>
    </source>
</evidence>
<protein>
    <recommendedName>
        <fullName evidence="7">Cytochrome b561 bacterial/Ni-hydrogenase domain-containing protein</fullName>
    </recommendedName>
</protein>
<dbReference type="AlphaFoldDB" id="A0AA35CL85"/>
<sequence length="238" mass="26785">MAREAWIRKFTGRQIFVHWLFGISWLVLALTGALFLWRPDPHGTVTGLGVYLQGSVGQTLRTVHRVAAVGLMLAPLLYIVLEPRGFFRDLKELVTITRNDLRFFVTGPVFYTTGKGHVPPQGRYNGGHKLNYWIVILTWIGFVVSGTVMWLLRGAVSVQTFRLMLLIHSLSFFVGVPMALIHLYLTLLHPFTRQALSAVISGYVKLSYARMEHRQWVEEELARGTAELREAPPGAGAA</sequence>
<feature type="domain" description="Cytochrome b561 bacterial/Ni-hydrogenase" evidence="7">
    <location>
        <begin position="11"/>
        <end position="202"/>
    </location>
</feature>
<keyword evidence="9" id="KW-1185">Reference proteome</keyword>
<keyword evidence="3 6" id="KW-0812">Transmembrane</keyword>
<keyword evidence="2" id="KW-1003">Cell membrane</keyword>
<dbReference type="GO" id="GO:0022904">
    <property type="term" value="P:respiratory electron transport chain"/>
    <property type="evidence" value="ECO:0007669"/>
    <property type="project" value="InterPro"/>
</dbReference>
<dbReference type="RefSeq" id="WP_264844499.1">
    <property type="nucleotide sequence ID" value="NZ_AP025628.1"/>
</dbReference>